<keyword evidence="1" id="KW-0175">Coiled coil</keyword>
<evidence type="ECO:0000313" key="3">
    <source>
        <dbReference type="Proteomes" id="UP000199706"/>
    </source>
</evidence>
<dbReference type="AlphaFoldDB" id="A0A1G7WQF9"/>
<dbReference type="OrthoDB" id="9127974at2"/>
<dbReference type="EMBL" id="FNCJ01000005">
    <property type="protein sequence ID" value="SDG74235.1"/>
    <property type="molecule type" value="Genomic_DNA"/>
</dbReference>
<dbReference type="Proteomes" id="UP000199706">
    <property type="component" value="Unassembled WGS sequence"/>
</dbReference>
<gene>
    <name evidence="2" type="ORF">SAMN05216466_1057</name>
</gene>
<organism evidence="2 3">
    <name type="scientific">Paraburkholderia phenazinium</name>
    <dbReference type="NCBI Taxonomy" id="60549"/>
    <lineage>
        <taxon>Bacteria</taxon>
        <taxon>Pseudomonadati</taxon>
        <taxon>Pseudomonadota</taxon>
        <taxon>Betaproteobacteria</taxon>
        <taxon>Burkholderiales</taxon>
        <taxon>Burkholderiaceae</taxon>
        <taxon>Paraburkholderia</taxon>
    </lineage>
</organism>
<proteinExistence type="predicted"/>
<reference evidence="2 3" key="1">
    <citation type="submission" date="2016-10" db="EMBL/GenBank/DDBJ databases">
        <authorList>
            <person name="de Groot N.N."/>
        </authorList>
    </citation>
    <scope>NUCLEOTIDE SEQUENCE [LARGE SCALE GENOMIC DNA]</scope>
    <source>
        <strain evidence="2 3">LMG 2247</strain>
    </source>
</reference>
<name>A0A1G7WQF9_9BURK</name>
<feature type="coiled-coil region" evidence="1">
    <location>
        <begin position="172"/>
        <end position="206"/>
    </location>
</feature>
<accession>A0A1G7WQF9</accession>
<dbReference type="RefSeq" id="WP_090684872.1">
    <property type="nucleotide sequence ID" value="NZ_FNCJ01000005.1"/>
</dbReference>
<evidence type="ECO:0000313" key="2">
    <source>
        <dbReference type="EMBL" id="SDG74235.1"/>
    </source>
</evidence>
<evidence type="ECO:0000256" key="1">
    <source>
        <dbReference type="SAM" id="Coils"/>
    </source>
</evidence>
<protein>
    <submittedName>
        <fullName evidence="2">Uncharacterized protein</fullName>
    </submittedName>
</protein>
<sequence>MTGTRIVKQAEKTKQDATDNIERKLNILEAWVNNGIPVIKTSTGHRLVDAKGRPMHDFFPRSLRQFKAWDASQNCESTRNALPQIRSTANDTLADRPTLEEKARACMAALLKQAEAGARTHPDDQLSNLRAELRSVRAVLAVKMSEVRAERLKFIQLRRTHDGLVKKCEGDADEYKRVLSGLIQVNEDLRSENSKLSRRIAKLLSSRRR</sequence>